<gene>
    <name evidence="1" type="ORF">METZ01_LOCUS145724</name>
</gene>
<dbReference type="AlphaFoldDB" id="A0A381ZUF9"/>
<sequence>MVNTVQLNLYYGVHWILIEGNKSRIEKSQRA</sequence>
<evidence type="ECO:0000313" key="1">
    <source>
        <dbReference type="EMBL" id="SVA92870.1"/>
    </source>
</evidence>
<dbReference type="EMBL" id="UINC01022705">
    <property type="protein sequence ID" value="SVA92870.1"/>
    <property type="molecule type" value="Genomic_DNA"/>
</dbReference>
<organism evidence="1">
    <name type="scientific">marine metagenome</name>
    <dbReference type="NCBI Taxonomy" id="408172"/>
    <lineage>
        <taxon>unclassified sequences</taxon>
        <taxon>metagenomes</taxon>
        <taxon>ecological metagenomes</taxon>
    </lineage>
</organism>
<protein>
    <submittedName>
        <fullName evidence="1">Uncharacterized protein</fullName>
    </submittedName>
</protein>
<reference evidence="1" key="1">
    <citation type="submission" date="2018-05" db="EMBL/GenBank/DDBJ databases">
        <authorList>
            <person name="Lanie J.A."/>
            <person name="Ng W.-L."/>
            <person name="Kazmierczak K.M."/>
            <person name="Andrzejewski T.M."/>
            <person name="Davidsen T.M."/>
            <person name="Wayne K.J."/>
            <person name="Tettelin H."/>
            <person name="Glass J.I."/>
            <person name="Rusch D."/>
            <person name="Podicherti R."/>
            <person name="Tsui H.-C.T."/>
            <person name="Winkler M.E."/>
        </authorList>
    </citation>
    <scope>NUCLEOTIDE SEQUENCE</scope>
</reference>
<accession>A0A381ZUF9</accession>
<proteinExistence type="predicted"/>
<name>A0A381ZUF9_9ZZZZ</name>